<name>A0A251URY4_HELAN</name>
<dbReference type="InterPro" id="IPR008395">
    <property type="entry name" value="Agenet-like_dom"/>
</dbReference>
<evidence type="ECO:0000259" key="1">
    <source>
        <dbReference type="SMART" id="SM00743"/>
    </source>
</evidence>
<evidence type="ECO:0000313" key="2">
    <source>
        <dbReference type="EMBL" id="KAF5806183.1"/>
    </source>
</evidence>
<dbReference type="InterPro" id="IPR014002">
    <property type="entry name" value="Agenet_dom_plant"/>
</dbReference>
<dbReference type="Proteomes" id="UP000215914">
    <property type="component" value="Chromosome 5"/>
</dbReference>
<keyword evidence="4" id="KW-1185">Reference proteome</keyword>
<reference evidence="2" key="3">
    <citation type="submission" date="2020-06" db="EMBL/GenBank/DDBJ databases">
        <title>Helianthus annuus Genome sequencing and assembly Release 2.</title>
        <authorList>
            <person name="Gouzy J."/>
            <person name="Langlade N."/>
            <person name="Munos S."/>
        </authorList>
    </citation>
    <scope>NUCLEOTIDE SEQUENCE</scope>
    <source>
        <tissue evidence="2">Leaves</tissue>
    </source>
</reference>
<dbReference type="CDD" id="cd20406">
    <property type="entry name" value="Tudor_Agenet_AtDUF_rpt2_4"/>
    <property type="match status" value="1"/>
</dbReference>
<dbReference type="SMART" id="SM00743">
    <property type="entry name" value="Agenet"/>
    <property type="match status" value="5"/>
</dbReference>
<reference evidence="2 4" key="1">
    <citation type="journal article" date="2017" name="Nature">
        <title>The sunflower genome provides insights into oil metabolism, flowering and Asterid evolution.</title>
        <authorList>
            <person name="Badouin H."/>
            <person name="Gouzy J."/>
            <person name="Grassa C.J."/>
            <person name="Murat F."/>
            <person name="Staton S.E."/>
            <person name="Cottret L."/>
            <person name="Lelandais-Briere C."/>
            <person name="Owens G.L."/>
            <person name="Carrere S."/>
            <person name="Mayjonade B."/>
            <person name="Legrand L."/>
            <person name="Gill N."/>
            <person name="Kane N.C."/>
            <person name="Bowers J.E."/>
            <person name="Hubner S."/>
            <person name="Bellec A."/>
            <person name="Berard A."/>
            <person name="Berges H."/>
            <person name="Blanchet N."/>
            <person name="Boniface M.C."/>
            <person name="Brunel D."/>
            <person name="Catrice O."/>
            <person name="Chaidir N."/>
            <person name="Claudel C."/>
            <person name="Donnadieu C."/>
            <person name="Faraut T."/>
            <person name="Fievet G."/>
            <person name="Helmstetter N."/>
            <person name="King M."/>
            <person name="Knapp S.J."/>
            <person name="Lai Z."/>
            <person name="Le Paslier M.C."/>
            <person name="Lippi Y."/>
            <person name="Lorenzon L."/>
            <person name="Mandel J.R."/>
            <person name="Marage G."/>
            <person name="Marchand G."/>
            <person name="Marquand E."/>
            <person name="Bret-Mestries E."/>
            <person name="Morien E."/>
            <person name="Nambeesan S."/>
            <person name="Nguyen T."/>
            <person name="Pegot-Espagnet P."/>
            <person name="Pouilly N."/>
            <person name="Raftis F."/>
            <person name="Sallet E."/>
            <person name="Schiex T."/>
            <person name="Thomas J."/>
            <person name="Vandecasteele C."/>
            <person name="Vares D."/>
            <person name="Vear F."/>
            <person name="Vautrin S."/>
            <person name="Crespi M."/>
            <person name="Mangin B."/>
            <person name="Burke J.M."/>
            <person name="Salse J."/>
            <person name="Munos S."/>
            <person name="Vincourt P."/>
            <person name="Rieseberg L.H."/>
            <person name="Langlade N.B."/>
        </authorList>
    </citation>
    <scope>NUCLEOTIDE SEQUENCE [LARGE SCALE GENOMIC DNA]</scope>
    <source>
        <strain evidence="4">cv. SF193</strain>
        <tissue evidence="2">Leaves</tissue>
    </source>
</reference>
<feature type="domain" description="Agenet" evidence="1">
    <location>
        <begin position="244"/>
        <end position="300"/>
    </location>
</feature>
<dbReference type="EMBL" id="MNCJ02000320">
    <property type="protein sequence ID" value="KAF5806183.1"/>
    <property type="molecule type" value="Genomic_DNA"/>
</dbReference>
<dbReference type="CDD" id="cd20405">
    <property type="entry name" value="Tudor_Agenet_AtDUF_rpt1_3"/>
    <property type="match status" value="1"/>
</dbReference>
<reference evidence="3" key="2">
    <citation type="submission" date="2017-02" db="EMBL/GenBank/DDBJ databases">
        <title>Sunflower complete genome.</title>
        <authorList>
            <person name="Langlade N."/>
            <person name="Munos S."/>
        </authorList>
    </citation>
    <scope>NUCLEOTIDE SEQUENCE [LARGE SCALE GENOMIC DNA]</scope>
    <source>
        <tissue evidence="3">Leaves</tissue>
    </source>
</reference>
<evidence type="ECO:0000313" key="3">
    <source>
        <dbReference type="EMBL" id="OTG25522.1"/>
    </source>
</evidence>
<dbReference type="PANTHER" id="PTHR31917">
    <property type="entry name" value="AGENET DOMAIN-CONTAINING PROTEIN-RELATED"/>
    <property type="match status" value="1"/>
</dbReference>
<dbReference type="PANTHER" id="PTHR31917:SF147">
    <property type="entry name" value="AGENET DOMAIN-CONTAINING PROTEIN"/>
    <property type="match status" value="1"/>
</dbReference>
<evidence type="ECO:0000313" key="4">
    <source>
        <dbReference type="Proteomes" id="UP000215914"/>
    </source>
</evidence>
<feature type="domain" description="Agenet" evidence="1">
    <location>
        <begin position="332"/>
        <end position="399"/>
    </location>
</feature>
<protein>
    <submittedName>
        <fullName evidence="2">Agenet-like domain-containing protein</fullName>
    </submittedName>
    <submittedName>
        <fullName evidence="3">Putative agenet domain-containing protein</fullName>
    </submittedName>
</protein>
<dbReference type="Gramene" id="mRNA:HanXRQr2_Chr05g0218341">
    <property type="protein sequence ID" value="mRNA:HanXRQr2_Chr05g0218341"/>
    <property type="gene ID" value="HanXRQr2_Chr05g0218341"/>
</dbReference>
<dbReference type="EMBL" id="CM007894">
    <property type="protein sequence ID" value="OTG25522.1"/>
    <property type="molecule type" value="Genomic_DNA"/>
</dbReference>
<dbReference type="OMA" id="WINDTWQ"/>
<feature type="domain" description="Agenet" evidence="1">
    <location>
        <begin position="83"/>
        <end position="138"/>
    </location>
</feature>
<proteinExistence type="predicted"/>
<dbReference type="OrthoDB" id="2020707at2759"/>
<dbReference type="AlphaFoldDB" id="A0A251URY4"/>
<gene>
    <name evidence="3" type="ORF">HannXRQ_Chr05g0148601</name>
    <name evidence="2" type="ORF">HanXRQr2_Chr05g0218341</name>
</gene>
<accession>A0A251URY4</accession>
<feature type="domain" description="Agenet" evidence="1">
    <location>
        <begin position="402"/>
        <end position="457"/>
    </location>
</feature>
<organism evidence="3 4">
    <name type="scientific">Helianthus annuus</name>
    <name type="common">Common sunflower</name>
    <dbReference type="NCBI Taxonomy" id="4232"/>
    <lineage>
        <taxon>Eukaryota</taxon>
        <taxon>Viridiplantae</taxon>
        <taxon>Streptophyta</taxon>
        <taxon>Embryophyta</taxon>
        <taxon>Tracheophyta</taxon>
        <taxon>Spermatophyta</taxon>
        <taxon>Magnoliopsida</taxon>
        <taxon>eudicotyledons</taxon>
        <taxon>Gunneridae</taxon>
        <taxon>Pentapetalae</taxon>
        <taxon>asterids</taxon>
        <taxon>campanulids</taxon>
        <taxon>Asterales</taxon>
        <taxon>Asteraceae</taxon>
        <taxon>Asteroideae</taxon>
        <taxon>Heliantheae alliance</taxon>
        <taxon>Heliantheae</taxon>
        <taxon>Helianthus</taxon>
    </lineage>
</organism>
<sequence length="468" mass="53458">MSTFNKGDKLEILRTTTTNTTPAWFPATVIDSPSPSGTLHVKFTTLFVEKDRKNGTRKRKKIKDYVSVTAGVIRRVPPPEPHRRFVVGEEVEVLYGCGWRRAVVKEVVEDGRCTVVVGGAVEVVVENRNVRVCCSTASGFDSQQEKSTDELVLQSPKPTKLRIICSKQNSKAAIFQKGARVEARSYEEGYHGARYVATVIGTVGEAKFLVQYDTLTTDDQMQPLVEMVHVSNIRPLPPIIRREHRFNMLEEVDAWYHDGWWVGAVTKVLANLKYVVFFWTTNEELELHHLDLRSHQELINDKWVASFSRPKVAENPRLEKMKLQTGRRKLMMDLLCGLNVEIAHGAGRFLSTWYPAVILERVSSKKYLVGYRTLKPRNGPEHVEEVDVSCIRPSPPIIQQAYQFKPGDAVDAWVVNGWCIGQIRTTMNFKYEVYFWATDSVVEFQHAYLRPHQDFINGAWLGSYIKQE</sequence>
<dbReference type="InParanoid" id="A0A251URY4"/>
<feature type="domain" description="Agenet" evidence="1">
    <location>
        <begin position="173"/>
        <end position="241"/>
    </location>
</feature>
<dbReference type="Pfam" id="PF05641">
    <property type="entry name" value="Agenet"/>
    <property type="match status" value="2"/>
</dbReference>